<dbReference type="SUPFAM" id="SSF49599">
    <property type="entry name" value="TRAF domain-like"/>
    <property type="match status" value="1"/>
</dbReference>
<evidence type="ECO:0000259" key="1">
    <source>
        <dbReference type="Pfam" id="PF21355"/>
    </source>
</evidence>
<name>A0A023G8N7_AMBTT</name>
<protein>
    <submittedName>
        <fullName evidence="2">Putative tumor necrosis factor receptor</fullName>
    </submittedName>
</protein>
<dbReference type="InterPro" id="IPR008974">
    <property type="entry name" value="TRAF-like"/>
</dbReference>
<dbReference type="Pfam" id="PF21355">
    <property type="entry name" value="TRAF-mep_MATH"/>
    <property type="match status" value="1"/>
</dbReference>
<reference evidence="2" key="1">
    <citation type="submission" date="2014-03" db="EMBL/GenBank/DDBJ databases">
        <title>The sialotranscriptome of Amblyomma triste, Amblyomma parvum and Amblyomma cajennense ticks, uncovered by 454-based RNA-seq.</title>
        <authorList>
            <person name="Garcia G.R."/>
            <person name="Gardinassi L.G."/>
            <person name="Ribeiro J.M."/>
            <person name="Anatriello E."/>
            <person name="Ferreira B.R."/>
            <person name="Moreira H.N."/>
            <person name="Mafra C."/>
            <person name="Olegario M.M."/>
            <person name="Szabo P.J."/>
            <person name="Miranda-Santos I.K."/>
            <person name="Maruyama S.R."/>
        </authorList>
    </citation>
    <scope>NUCLEOTIDE SEQUENCE</scope>
    <source>
        <strain evidence="2">Mato Grasso do Sul</strain>
        <tissue evidence="2">Salivary glands</tissue>
    </source>
</reference>
<dbReference type="Gene3D" id="2.60.210.10">
    <property type="entry name" value="Apoptosis, Tumor Necrosis Factor Receptor Associated Protein 2, Chain A"/>
    <property type="match status" value="1"/>
</dbReference>
<keyword evidence="2" id="KW-0675">Receptor</keyword>
<organism evidence="2">
    <name type="scientific">Amblyomma triste</name>
    <name type="common">Neotropical tick</name>
    <dbReference type="NCBI Taxonomy" id="251400"/>
    <lineage>
        <taxon>Eukaryota</taxon>
        <taxon>Metazoa</taxon>
        <taxon>Ecdysozoa</taxon>
        <taxon>Arthropoda</taxon>
        <taxon>Chelicerata</taxon>
        <taxon>Arachnida</taxon>
        <taxon>Acari</taxon>
        <taxon>Parasitiformes</taxon>
        <taxon>Ixodida</taxon>
        <taxon>Ixodoidea</taxon>
        <taxon>Ixodidae</taxon>
        <taxon>Amblyomminae</taxon>
        <taxon>Amblyomma</taxon>
    </lineage>
</organism>
<dbReference type="AlphaFoldDB" id="A0A023G8N7"/>
<feature type="non-terminal residue" evidence="2">
    <location>
        <position position="1"/>
    </location>
</feature>
<dbReference type="EMBL" id="GBBM01005299">
    <property type="protein sequence ID" value="JAC30119.1"/>
    <property type="molecule type" value="mRNA"/>
</dbReference>
<proteinExistence type="evidence at transcript level"/>
<evidence type="ECO:0000313" key="2">
    <source>
        <dbReference type="EMBL" id="JAC30119.1"/>
    </source>
</evidence>
<accession>A0A023G8N7</accession>
<dbReference type="InterPro" id="IPR049342">
    <property type="entry name" value="TRAF1-6_MATH_dom"/>
</dbReference>
<feature type="domain" description="TRAF1-6 MATH" evidence="1">
    <location>
        <begin position="216"/>
        <end position="327"/>
    </location>
</feature>
<sequence length="332" mass="37331">TDQIPKEDGKCPLDGRKFAETDTVSLTFKQSLLEQYRVYCVAGGRECSFAGKLCELKDHLTECGSDKVRCVNCQQSANRSVAVEHYRQCCAEIPLRHSANITVISDAEIKLGYMKKDLESIRERASSENVDKNAVVNSVNSLLECVASLERDLLCARKEAHGERRVSSPLFSRKMIVPAGPYRAASKLGAFITTCEFTDVYAGYAALNEYRREHKLSTPLYTLAGYTFNLACKLRKVDEEEVNVSFVLFLKEGAWDDWLDWPFAKKVTLILAHPKDEAKDIRMPMVMENPKMLKKPGGAAYGPVANSTKNWLDLEVQGFISKNTLYVNVEFE</sequence>